<sequence length="45" mass="4958">MSNIPKAGVRRSIISCKGIQGYLGLKFGKYASWQGIGLLKRTEKC</sequence>
<dbReference type="EMBL" id="QGLC01000009">
    <property type="protein sequence ID" value="RAL69435.1"/>
    <property type="molecule type" value="Genomic_DNA"/>
</dbReference>
<dbReference type="AlphaFoldDB" id="A0A328ELB2"/>
<comment type="caution">
    <text evidence="1">The sequence shown here is derived from an EMBL/GenBank/DDBJ whole genome shotgun (WGS) entry which is preliminary data.</text>
</comment>
<reference evidence="1 2" key="1">
    <citation type="submission" date="2018-05" db="EMBL/GenBank/DDBJ databases">
        <title>Draft genome sequences of Dehalococcoides mccartyi strains RC and KS.</title>
        <authorList>
            <person name="Higgins S.A."/>
            <person name="Padilla-Crespo E."/>
            <person name="Loeffler F.E."/>
        </authorList>
    </citation>
    <scope>NUCLEOTIDE SEQUENCE [LARGE SCALE GENOMIC DNA]</scope>
    <source>
        <strain evidence="1 2">RC</strain>
    </source>
</reference>
<proteinExistence type="predicted"/>
<evidence type="ECO:0000313" key="1">
    <source>
        <dbReference type="EMBL" id="RAL69435.1"/>
    </source>
</evidence>
<name>A0A328ELB2_9CHLR</name>
<protein>
    <submittedName>
        <fullName evidence="1">Uncharacterized protein</fullName>
    </submittedName>
</protein>
<dbReference type="Proteomes" id="UP000249146">
    <property type="component" value="Unassembled WGS sequence"/>
</dbReference>
<accession>A0A328ELB2</accession>
<evidence type="ECO:0000313" key="2">
    <source>
        <dbReference type="Proteomes" id="UP000249146"/>
    </source>
</evidence>
<organism evidence="1 2">
    <name type="scientific">Dehalococcoides mccartyi</name>
    <dbReference type="NCBI Taxonomy" id="61435"/>
    <lineage>
        <taxon>Bacteria</taxon>
        <taxon>Bacillati</taxon>
        <taxon>Chloroflexota</taxon>
        <taxon>Dehalococcoidia</taxon>
        <taxon>Dehalococcoidales</taxon>
        <taxon>Dehalococcoidaceae</taxon>
        <taxon>Dehalococcoides</taxon>
    </lineage>
</organism>
<gene>
    <name evidence="1" type="ORF">C1G87_0395</name>
</gene>